<dbReference type="InterPro" id="IPR012506">
    <property type="entry name" value="TMEM86B-like"/>
</dbReference>
<dbReference type="PANTHER" id="PTHR31885">
    <property type="entry name" value="GH04784P"/>
    <property type="match status" value="1"/>
</dbReference>
<proteinExistence type="predicted"/>
<dbReference type="Proteomes" id="UP001592582">
    <property type="component" value="Unassembled WGS sequence"/>
</dbReference>
<accession>A0ABV6VBT3</accession>
<comment type="caution">
    <text evidence="1">The sequence shown here is derived from an EMBL/GenBank/DDBJ whole genome shotgun (WGS) entry which is preliminary data.</text>
</comment>
<dbReference type="EMBL" id="JBHEZX010000007">
    <property type="protein sequence ID" value="MFC1411167.1"/>
    <property type="molecule type" value="Genomic_DNA"/>
</dbReference>
<name>A0ABV6VBT3_9ACTN</name>
<evidence type="ECO:0000313" key="1">
    <source>
        <dbReference type="EMBL" id="MFC1411167.1"/>
    </source>
</evidence>
<evidence type="ECO:0000313" key="2">
    <source>
        <dbReference type="Proteomes" id="UP001592582"/>
    </source>
</evidence>
<keyword evidence="2" id="KW-1185">Reference proteome</keyword>
<sequence length="241" mass="25236">MTPSRPTARPTARTTTVGYAALSVLHLVFLLTGLSLGADLTKPLLMLVLAASVGTAAPRLLLGALLASCAGDLFLIFGGSWFLVGMGGFAVAHACYVTRFVRTGALRNRARLLRTAAPYAVVWAVLITMLWPDLDAGLRIPLAVYSLLLTATAVSSACAGLRTGIGGGLFLLSDSLIASDLADWPQLPAAGFWVMASYLTAQYLLATGIVRRSRDGGQSARSTTTGAWSEVPLPLRASRST</sequence>
<dbReference type="PANTHER" id="PTHR31885:SF6">
    <property type="entry name" value="GH04784P"/>
    <property type="match status" value="1"/>
</dbReference>
<gene>
    <name evidence="1" type="ORF">ACEZDG_18050</name>
</gene>
<organism evidence="1 2">
    <name type="scientific">Streptacidiphilus alkalitolerans</name>
    <dbReference type="NCBI Taxonomy" id="3342712"/>
    <lineage>
        <taxon>Bacteria</taxon>
        <taxon>Bacillati</taxon>
        <taxon>Actinomycetota</taxon>
        <taxon>Actinomycetes</taxon>
        <taxon>Kitasatosporales</taxon>
        <taxon>Streptomycetaceae</taxon>
        <taxon>Streptacidiphilus</taxon>
    </lineage>
</organism>
<protein>
    <submittedName>
        <fullName evidence="1">Lysoplasmalogenase</fullName>
    </submittedName>
</protein>
<dbReference type="Pfam" id="PF07947">
    <property type="entry name" value="YhhN"/>
    <property type="match status" value="1"/>
</dbReference>
<reference evidence="1 2" key="1">
    <citation type="submission" date="2024-09" db="EMBL/GenBank/DDBJ databases">
        <authorList>
            <person name="Lee S.D."/>
        </authorList>
    </citation>
    <scope>NUCLEOTIDE SEQUENCE [LARGE SCALE GENOMIC DNA]</scope>
    <source>
        <strain evidence="1 2">N1-1</strain>
    </source>
</reference>